<reference evidence="2 3" key="1">
    <citation type="journal article" date="2013" name="Fungal Biol.">
        <title>Analysis of microsatellite markers in the genome of the plant pathogen Ceratocystis fimbriata.</title>
        <authorList>
            <person name="Simpson M.C."/>
            <person name="Wilken P.M."/>
            <person name="Coetzee M.P."/>
            <person name="Wingfield M.J."/>
            <person name="Wingfield B.D."/>
        </authorList>
    </citation>
    <scope>NUCLEOTIDE SEQUENCE [LARGE SCALE GENOMIC DNA]</scope>
    <source>
        <strain evidence="2 3">CBS 114723</strain>
    </source>
</reference>
<comment type="caution">
    <text evidence="2">The sequence shown here is derived from an EMBL/GenBank/DDBJ whole genome shotgun (WGS) entry which is preliminary data.</text>
</comment>
<gene>
    <name evidence="2" type="ORF">CFIMG_007750RA00001</name>
</gene>
<dbReference type="Proteomes" id="UP000222788">
    <property type="component" value="Unassembled WGS sequence"/>
</dbReference>
<dbReference type="EMBL" id="APWK03000194">
    <property type="protein sequence ID" value="PHH49514.1"/>
    <property type="molecule type" value="Genomic_DNA"/>
</dbReference>
<sequence length="398" mass="45330">MKQYAEIPTVFTGNSALQERLTKEKVPRDPWNVRQWILGAETQGARPTQERAVRGEQAKQGKVTKGAQDVRDEYRQGSAAMAGKVEGSATNRSMEGIAAMLEQELSLGVEQEKTGGTDFADFKHRTPSSRNNAYEIEQRSIIGLLEKAWPKENQYSRTTDTVSLWLRFQSFVNKCNQLGLEEHYLHDALTCMMAAGNLQYTLDEFIRDKGDGRPMHEIGFAYYEWLESGQRSLSSVYHGHRILRDRLLVNLRQHHATARESSRYGYSNMTALDVATHVCNALKAELQVTTVERKEQQQQQSQRASAFMNRAMSSTVVDAHVEQLLVDRRFSKPKLYGRQAPRKCFICHKEGHFMSKHTKAERDKHMAEWLTKKPSGPAHVYAMDAVDMEHGSLYGCVE</sequence>
<evidence type="ECO:0000313" key="3">
    <source>
        <dbReference type="Proteomes" id="UP000222788"/>
    </source>
</evidence>
<dbReference type="AlphaFoldDB" id="A0A2C5WV65"/>
<keyword evidence="3" id="KW-1185">Reference proteome</keyword>
<name>A0A2C5WV65_9PEZI</name>
<proteinExistence type="predicted"/>
<protein>
    <submittedName>
        <fullName evidence="2">Uncharacterized protein</fullName>
    </submittedName>
</protein>
<reference evidence="2 3" key="2">
    <citation type="journal article" date="2013" name="IMA Fungus">
        <title>IMA Genome-F 1: Ceratocystis fimbriata: Draft nuclear genome sequence for the plant pathogen, Ceratocystis fimbriata.</title>
        <authorList>
            <person name="Wilken P.M."/>
            <person name="Steenkamp E.T."/>
            <person name="Wingfield M.J."/>
            <person name="de Beer Z.W."/>
            <person name="Wingfield B.D."/>
        </authorList>
    </citation>
    <scope>NUCLEOTIDE SEQUENCE [LARGE SCALE GENOMIC DNA]</scope>
    <source>
        <strain evidence="2 3">CBS 114723</strain>
    </source>
</reference>
<evidence type="ECO:0000256" key="1">
    <source>
        <dbReference type="SAM" id="MobiDB-lite"/>
    </source>
</evidence>
<feature type="compositionally biased region" description="Basic and acidic residues" evidence="1">
    <location>
        <begin position="48"/>
        <end position="59"/>
    </location>
</feature>
<feature type="region of interest" description="Disordered" evidence="1">
    <location>
        <begin position="43"/>
        <end position="68"/>
    </location>
</feature>
<organism evidence="2 3">
    <name type="scientific">Ceratocystis fimbriata CBS 114723</name>
    <dbReference type="NCBI Taxonomy" id="1035309"/>
    <lineage>
        <taxon>Eukaryota</taxon>
        <taxon>Fungi</taxon>
        <taxon>Dikarya</taxon>
        <taxon>Ascomycota</taxon>
        <taxon>Pezizomycotina</taxon>
        <taxon>Sordariomycetes</taxon>
        <taxon>Hypocreomycetidae</taxon>
        <taxon>Microascales</taxon>
        <taxon>Ceratocystidaceae</taxon>
        <taxon>Ceratocystis</taxon>
    </lineage>
</organism>
<accession>A0A2C5WV65</accession>
<evidence type="ECO:0000313" key="2">
    <source>
        <dbReference type="EMBL" id="PHH49514.1"/>
    </source>
</evidence>